<sequence>MDPISILVGVGAVLLGQAIGYVQGRHHRAPKPIQAICGCGHGMSMHNAETGRCHGMMNGDPLKYDSDKEPTAYKQVPCTCQRYVGPLPIDQVFSPPLLPPSDSR</sequence>
<accession>A0A098Y2U7</accession>
<protein>
    <submittedName>
        <fullName evidence="1">Uncharacterized protein</fullName>
    </submittedName>
</protein>
<gene>
    <name evidence="1" type="ORF">IN07_22675</name>
</gene>
<dbReference type="RefSeq" id="WP_036340402.1">
    <property type="nucleotide sequence ID" value="NZ_JPMX01000118.1"/>
</dbReference>
<evidence type="ECO:0000313" key="2">
    <source>
        <dbReference type="Proteomes" id="UP000029713"/>
    </source>
</evidence>
<name>A0A098Y2U7_9ACTN</name>
<dbReference type="Proteomes" id="UP000029713">
    <property type="component" value="Unassembled WGS sequence"/>
</dbReference>
<organism evidence="1 2">
    <name type="scientific">Modestobacter caceresii</name>
    <dbReference type="NCBI Taxonomy" id="1522368"/>
    <lineage>
        <taxon>Bacteria</taxon>
        <taxon>Bacillati</taxon>
        <taxon>Actinomycetota</taxon>
        <taxon>Actinomycetes</taxon>
        <taxon>Geodermatophilales</taxon>
        <taxon>Geodermatophilaceae</taxon>
        <taxon>Modestobacter</taxon>
    </lineage>
</organism>
<dbReference type="STRING" id="1522368.IN07_22675"/>
<dbReference type="OrthoDB" id="4554014at2"/>
<dbReference type="AlphaFoldDB" id="A0A098Y2U7"/>
<proteinExistence type="predicted"/>
<reference evidence="1 2" key="1">
    <citation type="submission" date="2014-07" db="EMBL/GenBank/DDBJ databases">
        <title>Biosystematic studies on Modestobacter strains isolated from extreme hyper-arid desert soil and from historic building.</title>
        <authorList>
            <person name="Bukarasam K."/>
            <person name="Bull A."/>
            <person name="Girard G."/>
            <person name="van Wezel G."/>
            <person name="Goodfellow M."/>
        </authorList>
    </citation>
    <scope>NUCLEOTIDE SEQUENCE [LARGE SCALE GENOMIC DNA]</scope>
    <source>
        <strain evidence="1 2">KNN45-2b</strain>
    </source>
</reference>
<comment type="caution">
    <text evidence="1">The sequence shown here is derived from an EMBL/GenBank/DDBJ whole genome shotgun (WGS) entry which is preliminary data.</text>
</comment>
<dbReference type="EMBL" id="JPMX01000118">
    <property type="protein sequence ID" value="KGH44767.1"/>
    <property type="molecule type" value="Genomic_DNA"/>
</dbReference>
<keyword evidence="2" id="KW-1185">Reference proteome</keyword>
<evidence type="ECO:0000313" key="1">
    <source>
        <dbReference type="EMBL" id="KGH44767.1"/>
    </source>
</evidence>